<keyword evidence="1" id="KW-0560">Oxidoreductase</keyword>
<evidence type="ECO:0000313" key="2">
    <source>
        <dbReference type="Proteomes" id="UP000229757"/>
    </source>
</evidence>
<protein>
    <submittedName>
        <fullName evidence="1">Phytanoyl-CoA dioxygenase</fullName>
    </submittedName>
</protein>
<dbReference type="Proteomes" id="UP000229757">
    <property type="component" value="Chromosome"/>
</dbReference>
<name>A0A2K8KYJ9_9GAMM</name>
<gene>
    <name evidence="1" type="ORF">REIFOR_02421</name>
</gene>
<dbReference type="SUPFAM" id="SSF51197">
    <property type="entry name" value="Clavaminate synthase-like"/>
    <property type="match status" value="1"/>
</dbReference>
<dbReference type="GO" id="GO:0016706">
    <property type="term" value="F:2-oxoglutarate-dependent dioxygenase activity"/>
    <property type="evidence" value="ECO:0007669"/>
    <property type="project" value="UniProtKB-ARBA"/>
</dbReference>
<keyword evidence="2" id="KW-1185">Reference proteome</keyword>
<accession>A0A2K8KYJ9</accession>
<sequence>MHCFNEVAVGGAGMPAHQDDNYFKVKHQTAVTTWLSSSHADEFNGAICYIPGLHKNGLLDHGNT</sequence>
<dbReference type="OrthoDB" id="9791262at2"/>
<reference evidence="1 2" key="1">
    <citation type="journal article" date="2017" name="Environ. Microbiol.">
        <title>Genomic and physiological analyses of 'Reinekea forsetii' reveal a versatile opportunistic lifestyle during spring algae blooms.</title>
        <authorList>
            <person name="Avci B."/>
            <person name="Hahnke R.L."/>
            <person name="Chafee M."/>
            <person name="Fischer T."/>
            <person name="Gruber-Vodicka H."/>
            <person name="Tegetmeyer H.E."/>
            <person name="Harder J."/>
            <person name="Fuchs B.M."/>
            <person name="Amann R.I."/>
            <person name="Teeling H."/>
        </authorList>
    </citation>
    <scope>NUCLEOTIDE SEQUENCE [LARGE SCALE GENOMIC DNA]</scope>
    <source>
        <strain evidence="1 2">Hel1_31_D35</strain>
    </source>
</reference>
<dbReference type="KEGG" id="rfo:REIFOR_02421"/>
<keyword evidence="1" id="KW-0223">Dioxygenase</keyword>
<dbReference type="InterPro" id="IPR008775">
    <property type="entry name" value="Phytyl_CoA_dOase-like"/>
</dbReference>
<evidence type="ECO:0000313" key="1">
    <source>
        <dbReference type="EMBL" id="ATX77546.1"/>
    </source>
</evidence>
<dbReference type="AlphaFoldDB" id="A0A2K8KYJ9"/>
<dbReference type="Pfam" id="PF05721">
    <property type="entry name" value="PhyH"/>
    <property type="match status" value="1"/>
</dbReference>
<organism evidence="1 2">
    <name type="scientific">Reinekea forsetii</name>
    <dbReference type="NCBI Taxonomy" id="1336806"/>
    <lineage>
        <taxon>Bacteria</taxon>
        <taxon>Pseudomonadati</taxon>
        <taxon>Pseudomonadota</taxon>
        <taxon>Gammaproteobacteria</taxon>
        <taxon>Oceanospirillales</taxon>
        <taxon>Saccharospirillaceae</taxon>
        <taxon>Reinekea</taxon>
    </lineage>
</organism>
<dbReference type="EMBL" id="CP011797">
    <property type="protein sequence ID" value="ATX77546.1"/>
    <property type="molecule type" value="Genomic_DNA"/>
</dbReference>
<dbReference type="RefSeq" id="WP_100257797.1">
    <property type="nucleotide sequence ID" value="NZ_CP011797.1"/>
</dbReference>
<dbReference type="Gene3D" id="2.60.120.620">
    <property type="entry name" value="q2cbj1_9rhob like domain"/>
    <property type="match status" value="1"/>
</dbReference>
<proteinExistence type="predicted"/>